<dbReference type="InterPro" id="IPR014880">
    <property type="entry name" value="SoxZ_dom"/>
</dbReference>
<evidence type="ECO:0000313" key="3">
    <source>
        <dbReference type="Proteomes" id="UP001293718"/>
    </source>
</evidence>
<dbReference type="Gene3D" id="2.60.40.10">
    <property type="entry name" value="Immunoglobulins"/>
    <property type="match status" value="1"/>
</dbReference>
<keyword evidence="3" id="KW-1185">Reference proteome</keyword>
<sequence length="102" mass="11334">MGQPSRMRAVENGGIVELRLLMSHVMESGQRRDAAGVLVPAHHIERLEVECGGRTVLQARLGPSVSRDPYLQLRFRGAKGERLVVRWVDNRGDSRSDEATVS</sequence>
<dbReference type="NCBIfam" id="TIGR04490">
    <property type="entry name" value="SoxZ_true"/>
    <property type="match status" value="1"/>
</dbReference>
<dbReference type="EMBL" id="JAXOJX010000063">
    <property type="protein sequence ID" value="MDZ5460243.1"/>
    <property type="molecule type" value="Genomic_DNA"/>
</dbReference>
<organism evidence="2 3">
    <name type="scientific">Azohydromonas lata</name>
    <dbReference type="NCBI Taxonomy" id="45677"/>
    <lineage>
        <taxon>Bacteria</taxon>
        <taxon>Pseudomonadati</taxon>
        <taxon>Pseudomonadota</taxon>
        <taxon>Betaproteobacteria</taxon>
        <taxon>Burkholderiales</taxon>
        <taxon>Sphaerotilaceae</taxon>
        <taxon>Azohydromonas</taxon>
    </lineage>
</organism>
<dbReference type="RefSeq" id="WP_322467761.1">
    <property type="nucleotide sequence ID" value="NZ_JAXOJX010000063.1"/>
</dbReference>
<dbReference type="InterPro" id="IPR013783">
    <property type="entry name" value="Ig-like_fold"/>
</dbReference>
<protein>
    <submittedName>
        <fullName evidence="2">Thiosulfate oxidation carrier complex protein SoxZ</fullName>
    </submittedName>
</protein>
<dbReference type="SUPFAM" id="SSF81296">
    <property type="entry name" value="E set domains"/>
    <property type="match status" value="1"/>
</dbReference>
<evidence type="ECO:0000313" key="2">
    <source>
        <dbReference type="EMBL" id="MDZ5460243.1"/>
    </source>
</evidence>
<accession>A0ABU5IMW4</accession>
<gene>
    <name evidence="2" type="primary">soxZ</name>
    <name evidence="2" type="ORF">SM757_27055</name>
</gene>
<dbReference type="InterPro" id="IPR014756">
    <property type="entry name" value="Ig_E-set"/>
</dbReference>
<feature type="domain" description="Sulphur oxidation protein SoxZ" evidence="1">
    <location>
        <begin position="8"/>
        <end position="99"/>
    </location>
</feature>
<proteinExistence type="predicted"/>
<evidence type="ECO:0000259" key="1">
    <source>
        <dbReference type="Pfam" id="PF08770"/>
    </source>
</evidence>
<dbReference type="Proteomes" id="UP001293718">
    <property type="component" value="Unassembled WGS sequence"/>
</dbReference>
<name>A0ABU5IMW4_9BURK</name>
<comment type="caution">
    <text evidence="2">The sequence shown here is derived from an EMBL/GenBank/DDBJ whole genome shotgun (WGS) entry which is preliminary data.</text>
</comment>
<reference evidence="2 3" key="1">
    <citation type="submission" date="2023-11" db="EMBL/GenBank/DDBJ databases">
        <title>Draft genome of Azohydromonas lata strain H1 (DSM1123), a polyhydroxyalkanoate producer.</title>
        <authorList>
            <person name="Traversa D."/>
            <person name="D'Addabbo P."/>
            <person name="Pazzani C."/>
            <person name="Manzari C."/>
            <person name="Chiara M."/>
            <person name="Scrascia M."/>
        </authorList>
    </citation>
    <scope>NUCLEOTIDE SEQUENCE [LARGE SCALE GENOMIC DNA]</scope>
    <source>
        <strain evidence="2 3">H1</strain>
    </source>
</reference>
<dbReference type="Pfam" id="PF08770">
    <property type="entry name" value="SoxZ"/>
    <property type="match status" value="1"/>
</dbReference>
<dbReference type="InterPro" id="IPR030995">
    <property type="entry name" value="SoxZ"/>
</dbReference>